<keyword evidence="4" id="KW-1185">Reference proteome</keyword>
<accession>A0ABP8DN65</accession>
<dbReference type="RefSeq" id="WP_345136992.1">
    <property type="nucleotide sequence ID" value="NZ_BAABAT010000038.1"/>
</dbReference>
<dbReference type="Gene3D" id="1.10.150.130">
    <property type="match status" value="1"/>
</dbReference>
<proteinExistence type="predicted"/>
<gene>
    <name evidence="3" type="ORF">GCM10022255_087290</name>
</gene>
<evidence type="ECO:0008006" key="5">
    <source>
        <dbReference type="Google" id="ProtNLM"/>
    </source>
</evidence>
<protein>
    <recommendedName>
        <fullName evidence="5">Core-binding (CB) domain-containing protein</fullName>
    </recommendedName>
</protein>
<feature type="compositionally biased region" description="Low complexity" evidence="2">
    <location>
        <begin position="150"/>
        <end position="159"/>
    </location>
</feature>
<keyword evidence="1" id="KW-0238">DNA-binding</keyword>
<feature type="region of interest" description="Disordered" evidence="2">
    <location>
        <begin position="118"/>
        <end position="166"/>
    </location>
</feature>
<reference evidence="4" key="1">
    <citation type="journal article" date="2019" name="Int. J. Syst. Evol. Microbiol.">
        <title>The Global Catalogue of Microorganisms (GCM) 10K type strain sequencing project: providing services to taxonomists for standard genome sequencing and annotation.</title>
        <authorList>
            <consortium name="The Broad Institute Genomics Platform"/>
            <consortium name="The Broad Institute Genome Sequencing Center for Infectious Disease"/>
            <person name="Wu L."/>
            <person name="Ma J."/>
        </authorList>
    </citation>
    <scope>NUCLEOTIDE SEQUENCE [LARGE SCALE GENOMIC DNA]</scope>
    <source>
        <strain evidence="4">JCM 17441</strain>
    </source>
</reference>
<dbReference type="EMBL" id="BAABAT010000038">
    <property type="protein sequence ID" value="GAA4260065.1"/>
    <property type="molecule type" value="Genomic_DNA"/>
</dbReference>
<comment type="caution">
    <text evidence="3">The sequence shown here is derived from an EMBL/GenBank/DDBJ whole genome shotgun (WGS) entry which is preliminary data.</text>
</comment>
<dbReference type="InterPro" id="IPR010998">
    <property type="entry name" value="Integrase_recombinase_N"/>
</dbReference>
<evidence type="ECO:0000313" key="3">
    <source>
        <dbReference type="EMBL" id="GAA4260065.1"/>
    </source>
</evidence>
<name>A0ABP8DN65_9ACTN</name>
<evidence type="ECO:0000256" key="2">
    <source>
        <dbReference type="SAM" id="MobiDB-lite"/>
    </source>
</evidence>
<dbReference type="SUPFAM" id="SSF47823">
    <property type="entry name" value="lambda integrase-like, N-terminal domain"/>
    <property type="match status" value="1"/>
</dbReference>
<dbReference type="Proteomes" id="UP001500620">
    <property type="component" value="Unassembled WGS sequence"/>
</dbReference>
<evidence type="ECO:0000256" key="1">
    <source>
        <dbReference type="ARBA" id="ARBA00023125"/>
    </source>
</evidence>
<sequence length="166" mass="18625">MAALPIPGVASPSELVLRAATAANLGRYRGQSRLHCESELRVVQRWCLDQDLDPLNAVRVDIERYVRWLQDLRCYQPSTVSRRLSILVGFYRVCAIDGILPHSPADYVRRRRTAAGAHRSGRSSLAARWTPGWRQRPGSGDGEGPRRRTCPCPTSPLRRTPARPLC</sequence>
<evidence type="ECO:0000313" key="4">
    <source>
        <dbReference type="Proteomes" id="UP001500620"/>
    </source>
</evidence>
<organism evidence="3 4">
    <name type="scientific">Dactylosporangium darangshiense</name>
    <dbReference type="NCBI Taxonomy" id="579108"/>
    <lineage>
        <taxon>Bacteria</taxon>
        <taxon>Bacillati</taxon>
        <taxon>Actinomycetota</taxon>
        <taxon>Actinomycetes</taxon>
        <taxon>Micromonosporales</taxon>
        <taxon>Micromonosporaceae</taxon>
        <taxon>Dactylosporangium</taxon>
    </lineage>
</organism>